<comment type="caution">
    <text evidence="1">The sequence shown here is derived from an EMBL/GenBank/DDBJ whole genome shotgun (WGS) entry which is preliminary data.</text>
</comment>
<proteinExistence type="predicted"/>
<reference evidence="1" key="1">
    <citation type="journal article" date="2015" name="Nature">
        <title>Complex archaea that bridge the gap between prokaryotes and eukaryotes.</title>
        <authorList>
            <person name="Spang A."/>
            <person name="Saw J.H."/>
            <person name="Jorgensen S.L."/>
            <person name="Zaremba-Niedzwiedzka K."/>
            <person name="Martijn J."/>
            <person name="Lind A.E."/>
            <person name="van Eijk R."/>
            <person name="Schleper C."/>
            <person name="Guy L."/>
            <person name="Ettema T.J."/>
        </authorList>
    </citation>
    <scope>NUCLEOTIDE SEQUENCE</scope>
</reference>
<organism evidence="1">
    <name type="scientific">marine sediment metagenome</name>
    <dbReference type="NCBI Taxonomy" id="412755"/>
    <lineage>
        <taxon>unclassified sequences</taxon>
        <taxon>metagenomes</taxon>
        <taxon>ecological metagenomes</taxon>
    </lineage>
</organism>
<sequence length="135" mass="14735">MSKMTEFDRSALRALRVDIDSALIAVGAKHGIRLSTGNARFTADSATFKLECSLFNSDGVAESKEMVALKECYPELVNKRITFGRGTNGFIIGYNPRAHQYPFLVKTVKGVYKITALQAIGLEGSRPGSRSSTNE</sequence>
<protein>
    <submittedName>
        <fullName evidence="1">Uncharacterized protein</fullName>
    </submittedName>
</protein>
<gene>
    <name evidence="1" type="ORF">LCGC14_1548390</name>
</gene>
<name>A0A0F9LRX5_9ZZZZ</name>
<accession>A0A0F9LRX5</accession>
<dbReference type="AlphaFoldDB" id="A0A0F9LRX5"/>
<dbReference type="EMBL" id="LAZR01011801">
    <property type="protein sequence ID" value="KKM59246.1"/>
    <property type="molecule type" value="Genomic_DNA"/>
</dbReference>
<evidence type="ECO:0000313" key="1">
    <source>
        <dbReference type="EMBL" id="KKM59246.1"/>
    </source>
</evidence>